<dbReference type="Gene3D" id="3.40.50.2300">
    <property type="match status" value="1"/>
</dbReference>
<keyword evidence="16" id="KW-1185">Reference proteome</keyword>
<keyword evidence="7" id="KW-0812">Transmembrane</keyword>
<dbReference type="EC" id="2.4.1.117" evidence="4"/>
<dbReference type="CDD" id="cd00156">
    <property type="entry name" value="REC"/>
    <property type="match status" value="1"/>
</dbReference>
<dbReference type="PROSITE" id="PS50110">
    <property type="entry name" value="RESPONSE_REGULATORY"/>
    <property type="match status" value="1"/>
</dbReference>
<evidence type="ECO:0000256" key="1">
    <source>
        <dbReference type="ARBA" id="ARBA00004389"/>
    </source>
</evidence>
<evidence type="ECO:0000256" key="7">
    <source>
        <dbReference type="ARBA" id="ARBA00022692"/>
    </source>
</evidence>
<comment type="caution">
    <text evidence="15">The sequence shown here is derived from an EMBL/GenBank/DDBJ whole genome shotgun (WGS) entry which is preliminary data.</text>
</comment>
<dbReference type="Pfam" id="PF00535">
    <property type="entry name" value="Glycos_transf_2"/>
    <property type="match status" value="1"/>
</dbReference>
<keyword evidence="6" id="KW-0808">Transferase</keyword>
<comment type="subcellular location">
    <subcellularLocation>
        <location evidence="1">Endoplasmic reticulum membrane</location>
        <topology evidence="1">Single-pass membrane protein</topology>
    </subcellularLocation>
</comment>
<dbReference type="GO" id="GO:0006487">
    <property type="term" value="P:protein N-linked glycosylation"/>
    <property type="evidence" value="ECO:0007669"/>
    <property type="project" value="TreeGrafter"/>
</dbReference>
<evidence type="ECO:0000313" key="16">
    <source>
        <dbReference type="Proteomes" id="UP000245670"/>
    </source>
</evidence>
<dbReference type="AlphaFoldDB" id="A0A2U2JEQ3"/>
<dbReference type="InterPro" id="IPR035518">
    <property type="entry name" value="DPG_synthase"/>
</dbReference>
<dbReference type="InterPro" id="IPR001789">
    <property type="entry name" value="Sig_transdc_resp-reg_receiver"/>
</dbReference>
<proteinExistence type="inferred from homology"/>
<evidence type="ECO:0000313" key="15">
    <source>
        <dbReference type="EMBL" id="PWG06795.1"/>
    </source>
</evidence>
<dbReference type="SUPFAM" id="SSF53448">
    <property type="entry name" value="Nucleotide-diphospho-sugar transferases"/>
    <property type="match status" value="1"/>
</dbReference>
<feature type="domain" description="Response regulatory" evidence="14">
    <location>
        <begin position="2"/>
        <end position="117"/>
    </location>
</feature>
<feature type="modified residue" description="4-aspartylphosphate" evidence="13">
    <location>
        <position position="51"/>
    </location>
</feature>
<dbReference type="PANTHER" id="PTHR10859:SF91">
    <property type="entry name" value="DOLICHYL-PHOSPHATE BETA-GLUCOSYLTRANSFERASE"/>
    <property type="match status" value="1"/>
</dbReference>
<evidence type="ECO:0000256" key="12">
    <source>
        <dbReference type="ARBA" id="ARBA00045097"/>
    </source>
</evidence>
<comment type="catalytic activity">
    <reaction evidence="12">
        <text>a di-trans,poly-cis-dolichyl phosphate + UDP-alpha-D-glucose = a di-trans,poly-cis-dolichyl beta-D-glucosyl phosphate + UDP</text>
        <dbReference type="Rhea" id="RHEA:15401"/>
        <dbReference type="Rhea" id="RHEA-COMP:19498"/>
        <dbReference type="Rhea" id="RHEA-COMP:19502"/>
        <dbReference type="ChEBI" id="CHEBI:57525"/>
        <dbReference type="ChEBI" id="CHEBI:57683"/>
        <dbReference type="ChEBI" id="CHEBI:58223"/>
        <dbReference type="ChEBI" id="CHEBI:58885"/>
        <dbReference type="EC" id="2.4.1.117"/>
    </reaction>
    <physiologicalReaction direction="left-to-right" evidence="12">
        <dbReference type="Rhea" id="RHEA:15402"/>
    </physiologicalReaction>
</comment>
<reference evidence="15 16" key="1">
    <citation type="submission" date="2018-05" db="EMBL/GenBank/DDBJ databases">
        <title>Polaribacter aquimarinus sp. nov., isolated from sediment in a sediment of sea.</title>
        <authorList>
            <person name="Lu D."/>
        </authorList>
    </citation>
    <scope>NUCLEOTIDE SEQUENCE [LARGE SCALE GENOMIC DNA]</scope>
    <source>
        <strain evidence="15 16">ZY113</strain>
    </source>
</reference>
<dbReference type="GO" id="GO:0004581">
    <property type="term" value="F:dolichyl-phosphate beta-glucosyltransferase activity"/>
    <property type="evidence" value="ECO:0007669"/>
    <property type="project" value="UniProtKB-EC"/>
</dbReference>
<dbReference type="RefSeq" id="WP_109403703.1">
    <property type="nucleotide sequence ID" value="NZ_QFFG01000001.1"/>
</dbReference>
<dbReference type="Proteomes" id="UP000245670">
    <property type="component" value="Unassembled WGS sequence"/>
</dbReference>
<evidence type="ECO:0000256" key="5">
    <source>
        <dbReference type="ARBA" id="ARBA00022676"/>
    </source>
</evidence>
<evidence type="ECO:0000256" key="11">
    <source>
        <dbReference type="ARBA" id="ARBA00023136"/>
    </source>
</evidence>
<accession>A0A2U2JEQ3</accession>
<dbReference type="InterPro" id="IPR001173">
    <property type="entry name" value="Glyco_trans_2-like"/>
</dbReference>
<dbReference type="Gene3D" id="3.90.550.10">
    <property type="entry name" value="Spore Coat Polysaccharide Biosynthesis Protein SpsA, Chain A"/>
    <property type="match status" value="1"/>
</dbReference>
<dbReference type="CDD" id="cd04188">
    <property type="entry name" value="DPG_synthase"/>
    <property type="match status" value="1"/>
</dbReference>
<protein>
    <recommendedName>
        <fullName evidence="4">dolichyl-phosphate beta-glucosyltransferase</fullName>
        <ecNumber evidence="4">2.4.1.117</ecNumber>
    </recommendedName>
</protein>
<comment type="similarity">
    <text evidence="3">Belongs to the glycosyltransferase 2 family.</text>
</comment>
<evidence type="ECO:0000256" key="3">
    <source>
        <dbReference type="ARBA" id="ARBA00006739"/>
    </source>
</evidence>
<dbReference type="EMBL" id="QFFG01000001">
    <property type="protein sequence ID" value="PWG06795.1"/>
    <property type="molecule type" value="Genomic_DNA"/>
</dbReference>
<name>A0A2U2JEQ3_9FLAO</name>
<evidence type="ECO:0000259" key="14">
    <source>
        <dbReference type="PROSITE" id="PS50110"/>
    </source>
</evidence>
<dbReference type="PANTHER" id="PTHR10859">
    <property type="entry name" value="GLYCOSYL TRANSFERASE"/>
    <property type="match status" value="1"/>
</dbReference>
<comment type="pathway">
    <text evidence="2">Protein modification; protein glycosylation.</text>
</comment>
<dbReference type="InterPro" id="IPR029044">
    <property type="entry name" value="Nucleotide-diphossugar_trans"/>
</dbReference>
<dbReference type="SUPFAM" id="SSF52172">
    <property type="entry name" value="CheY-like"/>
    <property type="match status" value="1"/>
</dbReference>
<evidence type="ECO:0000256" key="13">
    <source>
        <dbReference type="PROSITE-ProRule" id="PRU00169"/>
    </source>
</evidence>
<evidence type="ECO:0000256" key="4">
    <source>
        <dbReference type="ARBA" id="ARBA00012583"/>
    </source>
</evidence>
<evidence type="ECO:0000256" key="2">
    <source>
        <dbReference type="ARBA" id="ARBA00004922"/>
    </source>
</evidence>
<dbReference type="GO" id="GO:0000160">
    <property type="term" value="P:phosphorelay signal transduction system"/>
    <property type="evidence" value="ECO:0007669"/>
    <property type="project" value="InterPro"/>
</dbReference>
<keyword evidence="8" id="KW-0256">Endoplasmic reticulum</keyword>
<dbReference type="InterPro" id="IPR011006">
    <property type="entry name" value="CheY-like_superfamily"/>
</dbReference>
<gene>
    <name evidence="15" type="ORF">DIS07_02865</name>
</gene>
<keyword evidence="13" id="KW-0597">Phosphoprotein</keyword>
<dbReference type="OrthoDB" id="952827at2"/>
<keyword evidence="11" id="KW-0472">Membrane</keyword>
<dbReference type="Pfam" id="PF00072">
    <property type="entry name" value="Response_reg"/>
    <property type="match status" value="1"/>
</dbReference>
<evidence type="ECO:0000256" key="6">
    <source>
        <dbReference type="ARBA" id="ARBA00022679"/>
    </source>
</evidence>
<keyword evidence="10" id="KW-1133">Transmembrane helix</keyword>
<dbReference type="SMART" id="SM00448">
    <property type="entry name" value="REC"/>
    <property type="match status" value="1"/>
</dbReference>
<organism evidence="15 16">
    <name type="scientific">Polaribacter aquimarinus</name>
    <dbReference type="NCBI Taxonomy" id="2100726"/>
    <lineage>
        <taxon>Bacteria</taxon>
        <taxon>Pseudomonadati</taxon>
        <taxon>Bacteroidota</taxon>
        <taxon>Flavobacteriia</taxon>
        <taxon>Flavobacteriales</taxon>
        <taxon>Flavobacteriaceae</taxon>
    </lineage>
</organism>
<sequence>MKVLAIDDQKLVLIPLELRLKELGYDVKTATSALSGKVLIDSFQPDLVIVDINMPTTSGLDIVNYIREEKQSETPIMILSGNTDDKIIAKAFDLGVNDYMKKPLSLGEVCARTKRLIGLPQQNKLAKNFQDVLIQKRCVGVVIPCYNEEERLLSAAFTSFIKKNSGYHLCFVNDGSKDNTLQVLNELRKGREDFITVYDCEQNGGKAEAVRLGMLHMAKKQDLDYIGFLDADLSTDLSDFDDLVSTIESSDYKIVSGSRISRMGANITKESARKIISLSVNYIIRKILSMDFKDTQCGAKIFHKDVIETSFNDKFVTQWIFDVEIFKRITLKYGLENAKKMLCEQPLKRWIHADGSKLSMKDSFKIIGQLGQIALHYRNKKTKPAKEIEINLNDDMLLSKSA</sequence>
<evidence type="ECO:0000256" key="10">
    <source>
        <dbReference type="ARBA" id="ARBA00022989"/>
    </source>
</evidence>
<keyword evidence="9" id="KW-0735">Signal-anchor</keyword>
<evidence type="ECO:0000256" key="9">
    <source>
        <dbReference type="ARBA" id="ARBA00022968"/>
    </source>
</evidence>
<evidence type="ECO:0000256" key="8">
    <source>
        <dbReference type="ARBA" id="ARBA00022824"/>
    </source>
</evidence>
<keyword evidence="5" id="KW-0328">Glycosyltransferase</keyword>